<keyword evidence="1" id="KW-0472">Membrane</keyword>
<dbReference type="Pfam" id="PF26566">
    <property type="entry name" value="PH_40"/>
    <property type="match status" value="1"/>
</dbReference>
<keyword evidence="4" id="KW-1185">Reference proteome</keyword>
<evidence type="ECO:0000259" key="2">
    <source>
        <dbReference type="Pfam" id="PF26566"/>
    </source>
</evidence>
<dbReference type="EMBL" id="JACXAJ010000017">
    <property type="protein sequence ID" value="MBD1399052.1"/>
    <property type="molecule type" value="Genomic_DNA"/>
</dbReference>
<proteinExistence type="predicted"/>
<evidence type="ECO:0000313" key="4">
    <source>
        <dbReference type="Proteomes" id="UP000625551"/>
    </source>
</evidence>
<feature type="transmembrane region" description="Helical" evidence="1">
    <location>
        <begin position="45"/>
        <end position="62"/>
    </location>
</feature>
<sequence length="267" mass="31186">MQQAQGIAKRLADAAPPAIRTPLARILMEEVLQINKKYQLRSISNGVRVLAGYLMVFAFLWIKGSNVLSELGFYLFMLGGCLVSFLPAFYLHIAYYIANRRTIVEVDKEKQLITVTDKKGIHVIHASDVKQMIRVVQRDYRLPDWEQNWIPLPWRRYGYLKLVTHDNAVFLLTSLMLDPVNPPIKETETQYKFLPDLNETVEEELTQTEIESQIRQEVESFKQKFKNYSEQELVERISKKGYRKEAVMAAEELLKENYNCQQELKHT</sequence>
<accession>A0ABR7XL64</accession>
<evidence type="ECO:0000256" key="1">
    <source>
        <dbReference type="SAM" id="Phobius"/>
    </source>
</evidence>
<keyword evidence="1" id="KW-1133">Transmembrane helix</keyword>
<feature type="transmembrane region" description="Helical" evidence="1">
    <location>
        <begin position="74"/>
        <end position="98"/>
    </location>
</feature>
<dbReference type="InterPro" id="IPR058916">
    <property type="entry name" value="PH_40"/>
</dbReference>
<feature type="domain" description="PH" evidence="2">
    <location>
        <begin position="45"/>
        <end position="179"/>
    </location>
</feature>
<comment type="caution">
    <text evidence="3">The sequence shown here is derived from an EMBL/GenBank/DDBJ whole genome shotgun (WGS) entry which is preliminary data.</text>
</comment>
<name>A0ABR7XL64_9BACT</name>
<keyword evidence="1" id="KW-0812">Transmembrane</keyword>
<reference evidence="3 4" key="1">
    <citation type="submission" date="2020-09" db="EMBL/GenBank/DDBJ databases">
        <title>Genome sequencing and assembly of Pontibacter sp.</title>
        <authorList>
            <person name="Chhetri G."/>
        </authorList>
    </citation>
    <scope>NUCLEOTIDE SEQUENCE [LARGE SCALE GENOMIC DNA]</scope>
    <source>
        <strain evidence="3 4">JH31</strain>
    </source>
</reference>
<dbReference type="Proteomes" id="UP000625551">
    <property type="component" value="Unassembled WGS sequence"/>
</dbReference>
<gene>
    <name evidence="3" type="ORF">H9Q13_17960</name>
</gene>
<evidence type="ECO:0000313" key="3">
    <source>
        <dbReference type="EMBL" id="MBD1399052.1"/>
    </source>
</evidence>
<organism evidence="3 4">
    <name type="scientific">Pontibacter aquaedesilientis</name>
    <dbReference type="NCBI Taxonomy" id="2766980"/>
    <lineage>
        <taxon>Bacteria</taxon>
        <taxon>Pseudomonadati</taxon>
        <taxon>Bacteroidota</taxon>
        <taxon>Cytophagia</taxon>
        <taxon>Cytophagales</taxon>
        <taxon>Hymenobacteraceae</taxon>
        <taxon>Pontibacter</taxon>
    </lineage>
</organism>
<protein>
    <recommendedName>
        <fullName evidence="2">PH domain-containing protein</fullName>
    </recommendedName>
</protein>